<dbReference type="InterPro" id="IPR051423">
    <property type="entry name" value="CD225/Dispanin"/>
</dbReference>
<keyword evidence="8" id="KW-1185">Reference proteome</keyword>
<dbReference type="Proteomes" id="UP001275932">
    <property type="component" value="Unassembled WGS sequence"/>
</dbReference>
<sequence>MYCKYCGTELPENADVCVKCGKLVSKVSKEKINNNLVLAIITTICCCLPFGIAAIVYSSKVNTFLACGNIEAAKEAANTSKKWSLWGIGLGIIFTFFYILLGALADAAK</sequence>
<evidence type="ECO:0000313" key="8">
    <source>
        <dbReference type="Proteomes" id="UP001275932"/>
    </source>
</evidence>
<reference evidence="7 8" key="1">
    <citation type="submission" date="2022-03" db="EMBL/GenBank/DDBJ databases">
        <title>Novel taxa within the pig intestine.</title>
        <authorList>
            <person name="Wylensek D."/>
            <person name="Bishof K."/>
            <person name="Afrizal A."/>
            <person name="Clavel T."/>
        </authorList>
    </citation>
    <scope>NUCLEOTIDE SEQUENCE [LARGE SCALE GENOMIC DNA]</scope>
    <source>
        <strain evidence="7 8">CLA-KB-P66</strain>
    </source>
</reference>
<gene>
    <name evidence="7" type="ORF">MOX91_08585</name>
</gene>
<feature type="transmembrane region" description="Helical" evidence="5">
    <location>
        <begin position="36"/>
        <end position="57"/>
    </location>
</feature>
<comment type="subcellular location">
    <subcellularLocation>
        <location evidence="1">Membrane</location>
    </subcellularLocation>
</comment>
<dbReference type="Pfam" id="PF04505">
    <property type="entry name" value="CD225"/>
    <property type="match status" value="1"/>
</dbReference>
<evidence type="ECO:0000256" key="4">
    <source>
        <dbReference type="ARBA" id="ARBA00023136"/>
    </source>
</evidence>
<organism evidence="7 8">
    <name type="scientific">Intestinicryptomonas porci</name>
    <dbReference type="NCBI Taxonomy" id="2926320"/>
    <lineage>
        <taxon>Bacteria</taxon>
        <taxon>Pseudomonadati</taxon>
        <taxon>Verrucomicrobiota</taxon>
        <taxon>Opitutia</taxon>
        <taxon>Opitutales</taxon>
        <taxon>Intestinicryptomonaceae</taxon>
        <taxon>Intestinicryptomonas</taxon>
    </lineage>
</organism>
<evidence type="ECO:0000256" key="2">
    <source>
        <dbReference type="ARBA" id="ARBA00022692"/>
    </source>
</evidence>
<proteinExistence type="predicted"/>
<dbReference type="InterPro" id="IPR007593">
    <property type="entry name" value="CD225/Dispanin_fam"/>
</dbReference>
<dbReference type="PANTHER" id="PTHR14948:SF25">
    <property type="entry name" value="DUF4190 DOMAIN-CONTAINING PROTEIN"/>
    <property type="match status" value="1"/>
</dbReference>
<keyword evidence="2 5" id="KW-0812">Transmembrane</keyword>
<evidence type="ECO:0000256" key="5">
    <source>
        <dbReference type="SAM" id="Phobius"/>
    </source>
</evidence>
<dbReference type="Pfam" id="PF13240">
    <property type="entry name" value="Zn_Ribbon_1"/>
    <property type="match status" value="1"/>
</dbReference>
<evidence type="ECO:0000256" key="1">
    <source>
        <dbReference type="ARBA" id="ARBA00004370"/>
    </source>
</evidence>
<dbReference type="EMBL" id="JALBUT010000011">
    <property type="protein sequence ID" value="MDX8416223.1"/>
    <property type="molecule type" value="Genomic_DNA"/>
</dbReference>
<feature type="domain" description="Zinc-ribbon" evidence="6">
    <location>
        <begin position="2"/>
        <end position="22"/>
    </location>
</feature>
<dbReference type="PANTHER" id="PTHR14948">
    <property type="entry name" value="NG5"/>
    <property type="match status" value="1"/>
</dbReference>
<evidence type="ECO:0000259" key="6">
    <source>
        <dbReference type="Pfam" id="PF13240"/>
    </source>
</evidence>
<protein>
    <submittedName>
        <fullName evidence="7">CD225/dispanin family protein</fullName>
    </submittedName>
</protein>
<dbReference type="RefSeq" id="WP_370397676.1">
    <property type="nucleotide sequence ID" value="NZ_JALBUT010000011.1"/>
</dbReference>
<evidence type="ECO:0000313" key="7">
    <source>
        <dbReference type="EMBL" id="MDX8416223.1"/>
    </source>
</evidence>
<dbReference type="InterPro" id="IPR026870">
    <property type="entry name" value="Zinc_ribbon_dom"/>
</dbReference>
<keyword evidence="4 5" id="KW-0472">Membrane</keyword>
<feature type="transmembrane region" description="Helical" evidence="5">
    <location>
        <begin position="83"/>
        <end position="105"/>
    </location>
</feature>
<evidence type="ECO:0000256" key="3">
    <source>
        <dbReference type="ARBA" id="ARBA00022989"/>
    </source>
</evidence>
<comment type="caution">
    <text evidence="7">The sequence shown here is derived from an EMBL/GenBank/DDBJ whole genome shotgun (WGS) entry which is preliminary data.</text>
</comment>
<keyword evidence="3 5" id="KW-1133">Transmembrane helix</keyword>
<accession>A0ABU4WI28</accession>
<name>A0ABU4WI28_9BACT</name>